<accession>A0A9D2CHD7</accession>
<feature type="transmembrane region" description="Helical" evidence="2">
    <location>
        <begin position="93"/>
        <end position="114"/>
    </location>
</feature>
<name>A0A9D2CHD7_9ACTN</name>
<dbReference type="AlphaFoldDB" id="A0A9D2CHD7"/>
<evidence type="ECO:0000256" key="1">
    <source>
        <dbReference type="SAM" id="MobiDB-lite"/>
    </source>
</evidence>
<organism evidence="3 4">
    <name type="scientific">Candidatus Olsenella excrementavium</name>
    <dbReference type="NCBI Taxonomy" id="2838709"/>
    <lineage>
        <taxon>Bacteria</taxon>
        <taxon>Bacillati</taxon>
        <taxon>Actinomycetota</taxon>
        <taxon>Coriobacteriia</taxon>
        <taxon>Coriobacteriales</taxon>
        <taxon>Atopobiaceae</taxon>
        <taxon>Olsenella</taxon>
    </lineage>
</organism>
<proteinExistence type="predicted"/>
<feature type="transmembrane region" description="Helical" evidence="2">
    <location>
        <begin position="169"/>
        <end position="190"/>
    </location>
</feature>
<protein>
    <submittedName>
        <fullName evidence="3">Uncharacterized protein</fullName>
    </submittedName>
</protein>
<evidence type="ECO:0000256" key="2">
    <source>
        <dbReference type="SAM" id="Phobius"/>
    </source>
</evidence>
<evidence type="ECO:0000313" key="4">
    <source>
        <dbReference type="Proteomes" id="UP000824133"/>
    </source>
</evidence>
<feature type="region of interest" description="Disordered" evidence="1">
    <location>
        <begin position="1"/>
        <end position="38"/>
    </location>
</feature>
<sequence>MSDDVHGAHPEGAPRQPQAPVPGAPVPPVAPEPAPEPSSWGRIGGGLLAFIILQAIQTFALLSDFPSALEDALESVMARGLGVFGLAQAASEWIALATLVAYAVVIIVAMVQLVQRHPSFLRNFQIAGTIAVIGNLAVFLIMEAVHVYYSTSPDVVGYEPSYGYSWEAGSHWTLVILALMWTIFWTLYFARSVRMRHYMSPDNPYTTANGLPYVERALFGKGMRG</sequence>
<feature type="compositionally biased region" description="Pro residues" evidence="1">
    <location>
        <begin position="17"/>
        <end position="36"/>
    </location>
</feature>
<dbReference type="EMBL" id="DXCP01000005">
    <property type="protein sequence ID" value="HIY79052.1"/>
    <property type="molecule type" value="Genomic_DNA"/>
</dbReference>
<reference evidence="3" key="2">
    <citation type="submission" date="2021-04" db="EMBL/GenBank/DDBJ databases">
        <authorList>
            <person name="Gilroy R."/>
        </authorList>
    </citation>
    <scope>NUCLEOTIDE SEQUENCE</scope>
    <source>
        <strain evidence="3">ChiHjej10B9-743</strain>
    </source>
</reference>
<gene>
    <name evidence="3" type="ORF">IAA42_01255</name>
</gene>
<feature type="transmembrane region" description="Helical" evidence="2">
    <location>
        <begin position="126"/>
        <end position="149"/>
    </location>
</feature>
<comment type="caution">
    <text evidence="3">The sequence shown here is derived from an EMBL/GenBank/DDBJ whole genome shotgun (WGS) entry which is preliminary data.</text>
</comment>
<keyword evidence="2" id="KW-0472">Membrane</keyword>
<keyword evidence="2" id="KW-0812">Transmembrane</keyword>
<reference evidence="3" key="1">
    <citation type="journal article" date="2021" name="PeerJ">
        <title>Extensive microbial diversity within the chicken gut microbiome revealed by metagenomics and culture.</title>
        <authorList>
            <person name="Gilroy R."/>
            <person name="Ravi A."/>
            <person name="Getino M."/>
            <person name="Pursley I."/>
            <person name="Horton D.L."/>
            <person name="Alikhan N.F."/>
            <person name="Baker D."/>
            <person name="Gharbi K."/>
            <person name="Hall N."/>
            <person name="Watson M."/>
            <person name="Adriaenssens E.M."/>
            <person name="Foster-Nyarko E."/>
            <person name="Jarju S."/>
            <person name="Secka A."/>
            <person name="Antonio M."/>
            <person name="Oren A."/>
            <person name="Chaudhuri R.R."/>
            <person name="La Ragione R."/>
            <person name="Hildebrand F."/>
            <person name="Pallen M.J."/>
        </authorList>
    </citation>
    <scope>NUCLEOTIDE SEQUENCE</scope>
    <source>
        <strain evidence="3">ChiHjej10B9-743</strain>
    </source>
</reference>
<dbReference type="Proteomes" id="UP000824133">
    <property type="component" value="Unassembled WGS sequence"/>
</dbReference>
<keyword evidence="2" id="KW-1133">Transmembrane helix</keyword>
<evidence type="ECO:0000313" key="3">
    <source>
        <dbReference type="EMBL" id="HIY79052.1"/>
    </source>
</evidence>